<protein>
    <submittedName>
        <fullName evidence="1">Uncharacterized protein</fullName>
    </submittedName>
</protein>
<sequence length="283" mass="30229">MAFSRKGFLGVALVASVTGLTSAFSPTYITLIVMPRLNWRWPLALSSLPSFAALLLHGLVPQSPRYLCMAGQTADAHRALEKVAPKNGKKLPSGMLLPDNIARLDNEFSVPEHNPLLSSSANKTTQFKSGFSPIYSLFSSRLIRTTFLPWVLFFEETFLYYGVILLTSELCVEQSACGSALSLQNARNAGLYIEVFITSLAGNACVISASCVYPTSVRATGSGIANGVGIVGGMICPLVAVALVTGCHQTAAVILLEVLTVLLIVCVLLLPFETKGRELADTV</sequence>
<reference evidence="2" key="1">
    <citation type="journal article" date="2023" name="G3 (Bethesda)">
        <title>Genome assembly and association tests identify interacting loci associated with vigor, precocity, and sex in interspecific pistachio rootstocks.</title>
        <authorList>
            <person name="Palmer W."/>
            <person name="Jacygrad E."/>
            <person name="Sagayaradj S."/>
            <person name="Cavanaugh K."/>
            <person name="Han R."/>
            <person name="Bertier L."/>
            <person name="Beede B."/>
            <person name="Kafkas S."/>
            <person name="Golino D."/>
            <person name="Preece J."/>
            <person name="Michelmore R."/>
        </authorList>
    </citation>
    <scope>NUCLEOTIDE SEQUENCE [LARGE SCALE GENOMIC DNA]</scope>
</reference>
<comment type="caution">
    <text evidence="1">The sequence shown here is derived from an EMBL/GenBank/DDBJ whole genome shotgun (WGS) entry which is preliminary data.</text>
</comment>
<organism evidence="1 2">
    <name type="scientific">Pistacia integerrima</name>
    <dbReference type="NCBI Taxonomy" id="434235"/>
    <lineage>
        <taxon>Eukaryota</taxon>
        <taxon>Viridiplantae</taxon>
        <taxon>Streptophyta</taxon>
        <taxon>Embryophyta</taxon>
        <taxon>Tracheophyta</taxon>
        <taxon>Spermatophyta</taxon>
        <taxon>Magnoliopsida</taxon>
        <taxon>eudicotyledons</taxon>
        <taxon>Gunneridae</taxon>
        <taxon>Pentapetalae</taxon>
        <taxon>rosids</taxon>
        <taxon>malvids</taxon>
        <taxon>Sapindales</taxon>
        <taxon>Anacardiaceae</taxon>
        <taxon>Pistacia</taxon>
    </lineage>
</organism>
<evidence type="ECO:0000313" key="1">
    <source>
        <dbReference type="EMBL" id="KAJ0025745.1"/>
    </source>
</evidence>
<name>A0ACC0XWC1_9ROSI</name>
<dbReference type="Proteomes" id="UP001163603">
    <property type="component" value="Chromosome 10"/>
</dbReference>
<accession>A0ACC0XWC1</accession>
<gene>
    <name evidence="1" type="ORF">Pint_07071</name>
</gene>
<proteinExistence type="predicted"/>
<evidence type="ECO:0000313" key="2">
    <source>
        <dbReference type="Proteomes" id="UP001163603"/>
    </source>
</evidence>
<keyword evidence="2" id="KW-1185">Reference proteome</keyword>
<dbReference type="EMBL" id="CM047745">
    <property type="protein sequence ID" value="KAJ0025745.1"/>
    <property type="molecule type" value="Genomic_DNA"/>
</dbReference>